<dbReference type="PANTHER" id="PTHR12301:SF4">
    <property type="entry name" value="SAM DOMAIN-CONTAINING PROTEIN SAMSN-1"/>
    <property type="match status" value="1"/>
</dbReference>
<evidence type="ECO:0000256" key="4">
    <source>
        <dbReference type="SAM" id="MobiDB-lite"/>
    </source>
</evidence>
<proteinExistence type="predicted"/>
<feature type="domain" description="SH3" evidence="5">
    <location>
        <begin position="223"/>
        <end position="284"/>
    </location>
</feature>
<keyword evidence="2" id="KW-0597">Phosphoprotein</keyword>
<dbReference type="InterPro" id="IPR021090">
    <property type="entry name" value="SPIDER"/>
</dbReference>
<dbReference type="RefSeq" id="XP_008288859.1">
    <property type="nucleotide sequence ID" value="XM_008290637.1"/>
</dbReference>
<feature type="region of interest" description="Disordered" evidence="4">
    <location>
        <begin position="360"/>
        <end position="410"/>
    </location>
</feature>
<organism evidence="7 8">
    <name type="scientific">Stegastes partitus</name>
    <name type="common">bicolor damselfish</name>
    <dbReference type="NCBI Taxonomy" id="144197"/>
    <lineage>
        <taxon>Eukaryota</taxon>
        <taxon>Metazoa</taxon>
        <taxon>Chordata</taxon>
        <taxon>Craniata</taxon>
        <taxon>Vertebrata</taxon>
        <taxon>Euteleostomi</taxon>
        <taxon>Actinopterygii</taxon>
        <taxon>Neopterygii</taxon>
        <taxon>Teleostei</taxon>
        <taxon>Neoteleostei</taxon>
        <taxon>Acanthomorphata</taxon>
        <taxon>Ovalentaria</taxon>
        <taxon>Pomacentridae</taxon>
        <taxon>Stegastes</taxon>
    </lineage>
</organism>
<dbReference type="InterPro" id="IPR036028">
    <property type="entry name" value="SH3-like_dom_sf"/>
</dbReference>
<evidence type="ECO:0000313" key="7">
    <source>
        <dbReference type="Proteomes" id="UP000694891"/>
    </source>
</evidence>
<dbReference type="SMART" id="SM00454">
    <property type="entry name" value="SAM"/>
    <property type="match status" value="1"/>
</dbReference>
<evidence type="ECO:0000256" key="2">
    <source>
        <dbReference type="ARBA" id="ARBA00022553"/>
    </source>
</evidence>
<dbReference type="InterPro" id="IPR001660">
    <property type="entry name" value="SAM"/>
</dbReference>
<dbReference type="Proteomes" id="UP000694891">
    <property type="component" value="Unplaced"/>
</dbReference>
<dbReference type="AlphaFoldDB" id="A0A9Y4K822"/>
<dbReference type="SUPFAM" id="SSF50044">
    <property type="entry name" value="SH3-domain"/>
    <property type="match status" value="1"/>
</dbReference>
<reference evidence="8" key="1">
    <citation type="submission" date="2025-08" db="UniProtKB">
        <authorList>
            <consortium name="RefSeq"/>
        </authorList>
    </citation>
    <scope>IDENTIFICATION</scope>
</reference>
<dbReference type="Gene3D" id="1.10.150.50">
    <property type="entry name" value="Transcription Factor, Ets-1"/>
    <property type="match status" value="1"/>
</dbReference>
<dbReference type="SUPFAM" id="SSF47769">
    <property type="entry name" value="SAM/Pointed domain"/>
    <property type="match status" value="1"/>
</dbReference>
<evidence type="ECO:0000259" key="6">
    <source>
        <dbReference type="PROSITE" id="PS50105"/>
    </source>
</evidence>
<feature type="compositionally biased region" description="Basic and acidic residues" evidence="4">
    <location>
        <begin position="367"/>
        <end position="382"/>
    </location>
</feature>
<feature type="domain" description="SAM" evidence="6">
    <location>
        <begin position="294"/>
        <end position="358"/>
    </location>
</feature>
<dbReference type="PANTHER" id="PTHR12301">
    <property type="entry name" value="SAM-DOMAIN, SH3 AND NUCLEAR LOCALIZATION SIGNALS PROTEIN RELATED"/>
    <property type="match status" value="1"/>
</dbReference>
<name>A0A9Y4K822_9TELE</name>
<dbReference type="Gene3D" id="2.30.30.40">
    <property type="entry name" value="SH3 Domains"/>
    <property type="match status" value="1"/>
</dbReference>
<dbReference type="Pfam" id="PF12485">
    <property type="entry name" value="SPIDER"/>
    <property type="match status" value="1"/>
</dbReference>
<gene>
    <name evidence="8" type="primary">LOC103363753</name>
</gene>
<dbReference type="PROSITE" id="PS50105">
    <property type="entry name" value="SAM_DOMAIN"/>
    <property type="match status" value="1"/>
</dbReference>
<sequence>MNLFCFTLEGSTESIYEPAYSQTLKEVLPKYQRSPALLRHKAELGGSDPSISSPWSPVYHTCHQPRHELWACGGTLSLPRTTEWDRFESLIQELDSKQPSPPQMIRSITDLHLSQNRQRQEQNVEPTGRRLQRREMETSLQSDKKHVKASPEETLTALVKGDVRKADHGGPLTEGHRRSSNSLESLYSHNSGQSSSSGVTSGSDCSSYRDSLRLDEDLSYTRQLCGRARVHTEYVPSPYDTESLKLKVGDVIDIIAKPPMGIWTGMLNGRVGNFKFIYVDVLTEESSKVHEEVRHKSTVHEVLRRLSLEEYSSSLQLNGYQTVDDLMRLREHHLMELNVTDPEHRQRLLAAVHSLQQLASDSQLEDGAGREAEASSESRKADASNCPRDSGCHMTPDSPDNSTEEEDLHS</sequence>
<dbReference type="GeneID" id="103363753"/>
<evidence type="ECO:0000313" key="8">
    <source>
        <dbReference type="RefSeq" id="XP_008288859.1"/>
    </source>
</evidence>
<dbReference type="PROSITE" id="PS50002">
    <property type="entry name" value="SH3"/>
    <property type="match status" value="1"/>
</dbReference>
<keyword evidence="1 3" id="KW-0728">SH3 domain</keyword>
<feature type="compositionally biased region" description="Low complexity" evidence="4">
    <location>
        <begin position="185"/>
        <end position="206"/>
    </location>
</feature>
<dbReference type="Pfam" id="PF00536">
    <property type="entry name" value="SAM_1"/>
    <property type="match status" value="1"/>
</dbReference>
<dbReference type="CDD" id="cd11822">
    <property type="entry name" value="SH3_SASH_like"/>
    <property type="match status" value="1"/>
</dbReference>
<feature type="region of interest" description="Disordered" evidence="4">
    <location>
        <begin position="112"/>
        <end position="206"/>
    </location>
</feature>
<dbReference type="InterPro" id="IPR013761">
    <property type="entry name" value="SAM/pointed_sf"/>
</dbReference>
<evidence type="ECO:0000256" key="1">
    <source>
        <dbReference type="ARBA" id="ARBA00022443"/>
    </source>
</evidence>
<evidence type="ECO:0000256" key="3">
    <source>
        <dbReference type="PROSITE-ProRule" id="PRU00192"/>
    </source>
</evidence>
<dbReference type="InterPro" id="IPR051725">
    <property type="entry name" value="SAM-SH3_domain_protein"/>
</dbReference>
<keyword evidence="7" id="KW-1185">Reference proteome</keyword>
<accession>A0A9Y4K822</accession>
<feature type="compositionally biased region" description="Polar residues" evidence="4">
    <location>
        <begin position="112"/>
        <end position="125"/>
    </location>
</feature>
<dbReference type="InterPro" id="IPR001452">
    <property type="entry name" value="SH3_domain"/>
</dbReference>
<protein>
    <submittedName>
        <fullName evidence="8">SAM domain-containing protein SAMSN-1-like</fullName>
    </submittedName>
</protein>
<dbReference type="Pfam" id="PF07653">
    <property type="entry name" value="SH3_2"/>
    <property type="match status" value="1"/>
</dbReference>
<evidence type="ECO:0000259" key="5">
    <source>
        <dbReference type="PROSITE" id="PS50002"/>
    </source>
</evidence>